<evidence type="ECO:0000313" key="2">
    <source>
        <dbReference type="EMBL" id="EFK54208.1"/>
    </source>
</evidence>
<dbReference type="AlphaFoldDB" id="D7WDH7"/>
<keyword evidence="3" id="KW-1185">Reference proteome</keyword>
<comment type="caution">
    <text evidence="2">The sequence shown here is derived from an EMBL/GenBank/DDBJ whole genome shotgun (WGS) entry which is preliminary data.</text>
</comment>
<feature type="transmembrane region" description="Helical" evidence="1">
    <location>
        <begin position="59"/>
        <end position="81"/>
    </location>
</feature>
<dbReference type="OrthoDB" id="4950658at2"/>
<accession>D7WDH7</accession>
<evidence type="ECO:0000313" key="3">
    <source>
        <dbReference type="Proteomes" id="UP000004208"/>
    </source>
</evidence>
<dbReference type="eggNOG" id="ENOG5031N60">
    <property type="taxonomic scope" value="Bacteria"/>
</dbReference>
<protein>
    <submittedName>
        <fullName evidence="2">Uncharacterized protein</fullName>
    </submittedName>
</protein>
<evidence type="ECO:0000256" key="1">
    <source>
        <dbReference type="SAM" id="Phobius"/>
    </source>
</evidence>
<gene>
    <name evidence="2" type="ORF">HMPREF0291_11865</name>
</gene>
<keyword evidence="1" id="KW-1133">Transmembrane helix</keyword>
<reference evidence="2" key="1">
    <citation type="submission" date="2010-06" db="EMBL/GenBank/DDBJ databases">
        <authorList>
            <person name="Muzny D."/>
            <person name="Qin X."/>
            <person name="Buhay C."/>
            <person name="Dugan-Rocha S."/>
            <person name="Ding Y."/>
            <person name="Chen G."/>
            <person name="Hawes A."/>
            <person name="Holder M."/>
            <person name="Jhangiani S."/>
            <person name="Johnson A."/>
            <person name="Khan Z."/>
            <person name="Li Z."/>
            <person name="Liu W."/>
            <person name="Liu X."/>
            <person name="Perez L."/>
            <person name="Shen H."/>
            <person name="Wang Q."/>
            <person name="Watt J."/>
            <person name="Xi L."/>
            <person name="Xin Y."/>
            <person name="Zhou J."/>
            <person name="Deng J."/>
            <person name="Jiang H."/>
            <person name="Liu Y."/>
            <person name="Qu J."/>
            <person name="Song X.-Z."/>
            <person name="Zhang L."/>
            <person name="Villasana D."/>
            <person name="Johnson A."/>
            <person name="Liu J."/>
            <person name="Liyanage D."/>
            <person name="Lorensuhewa L."/>
            <person name="Robinson T."/>
            <person name="Song A."/>
            <person name="Song B.-B."/>
            <person name="Dinh H."/>
            <person name="Thornton R."/>
            <person name="Coyle M."/>
            <person name="Francisco L."/>
            <person name="Jackson L."/>
            <person name="Javaid M."/>
            <person name="Korchina V."/>
            <person name="Kovar C."/>
            <person name="Mata R."/>
            <person name="Mathew T."/>
            <person name="Ngo R."/>
            <person name="Nguyen L."/>
            <person name="Nguyen N."/>
            <person name="Okwuonu G."/>
            <person name="Ongeri F."/>
            <person name="Pham C."/>
            <person name="Simmons D."/>
            <person name="Wilczek-Boney K."/>
            <person name="Hale W."/>
            <person name="Jakkamsetti A."/>
            <person name="Pham P."/>
            <person name="Ruth R."/>
            <person name="San Lucas F."/>
            <person name="Warren J."/>
            <person name="Zhang J."/>
            <person name="Zhao Z."/>
            <person name="Zhou C."/>
            <person name="Zhu D."/>
            <person name="Lee S."/>
            <person name="Bess C."/>
            <person name="Blankenburg K."/>
            <person name="Forbes L."/>
            <person name="Fu Q."/>
            <person name="Gubbala S."/>
            <person name="Hirani K."/>
            <person name="Jayaseelan J.C."/>
            <person name="Lara F."/>
            <person name="Munidasa M."/>
            <person name="Palculict T."/>
            <person name="Patil S."/>
            <person name="Pu L.-L."/>
            <person name="Saada N."/>
            <person name="Tang L."/>
            <person name="Weissenberger G."/>
            <person name="Zhu Y."/>
            <person name="Hemphill L."/>
            <person name="Shang Y."/>
            <person name="Youmans B."/>
            <person name="Ayvaz T."/>
            <person name="Ross M."/>
            <person name="Santibanez J."/>
            <person name="Aqrawi P."/>
            <person name="Gross S."/>
            <person name="Joshi V."/>
            <person name="Fowler G."/>
            <person name="Nazareth L."/>
            <person name="Reid J."/>
            <person name="Worley K."/>
            <person name="Petrosino J."/>
            <person name="Highlander S."/>
            <person name="Gibbs R."/>
        </authorList>
    </citation>
    <scope>NUCLEOTIDE SEQUENCE [LARGE SCALE GENOMIC DNA]</scope>
    <source>
        <strain evidence="2">ATCC 33030</strain>
    </source>
</reference>
<keyword evidence="1" id="KW-0812">Transmembrane</keyword>
<feature type="transmembrane region" description="Helical" evidence="1">
    <location>
        <begin position="119"/>
        <end position="138"/>
    </location>
</feature>
<dbReference type="RefSeq" id="WP_005290626.1">
    <property type="nucleotide sequence ID" value="NZ_CM000961.1"/>
</dbReference>
<organism evidence="2 3">
    <name type="scientific">Corynebacterium genitalium ATCC 33030</name>
    <dbReference type="NCBI Taxonomy" id="585529"/>
    <lineage>
        <taxon>Bacteria</taxon>
        <taxon>Bacillati</taxon>
        <taxon>Actinomycetota</taxon>
        <taxon>Actinomycetes</taxon>
        <taxon>Mycobacteriales</taxon>
        <taxon>Corynebacteriaceae</taxon>
        <taxon>Corynebacterium</taxon>
    </lineage>
</organism>
<sequence>MTMNPSASEAREMLARANTLSRNAARFPLSWIGYIMLCAAGPLYLIASYFNGGGPPPPIVWAVIGAWVFFGMNSSAIFGALSGPAPKGFGARWGVMIGLWGIMWGFSLLGPSITSGQLVLQSYVYLGLALAGPVWDYASLRVQRMK</sequence>
<keyword evidence="1" id="KW-0472">Membrane</keyword>
<dbReference type="EMBL" id="ACLJ02000003">
    <property type="protein sequence ID" value="EFK54208.1"/>
    <property type="molecule type" value="Genomic_DNA"/>
</dbReference>
<feature type="transmembrane region" description="Helical" evidence="1">
    <location>
        <begin position="93"/>
        <end position="113"/>
    </location>
</feature>
<name>D7WDH7_9CORY</name>
<dbReference type="HOGENOM" id="CLU_1710164_0_0_11"/>
<dbReference type="Proteomes" id="UP000004208">
    <property type="component" value="Unassembled WGS sequence"/>
</dbReference>
<feature type="transmembrane region" description="Helical" evidence="1">
    <location>
        <begin position="29"/>
        <end position="47"/>
    </location>
</feature>
<dbReference type="STRING" id="585529.HMPREF0291_11865"/>
<proteinExistence type="predicted"/>